<feature type="compositionally biased region" description="Low complexity" evidence="1">
    <location>
        <begin position="172"/>
        <end position="189"/>
    </location>
</feature>
<proteinExistence type="predicted"/>
<keyword evidence="3" id="KW-1185">Reference proteome</keyword>
<feature type="region of interest" description="Disordered" evidence="1">
    <location>
        <begin position="115"/>
        <end position="221"/>
    </location>
</feature>
<accession>A0A164V7Q8</accession>
<feature type="compositionally biased region" description="Low complexity" evidence="1">
    <location>
        <begin position="125"/>
        <end position="136"/>
    </location>
</feature>
<sequence>MGTIPSFPNTPAGTSRVFSGPDLTLDELSAQYRLVNERLDTITKKMDVHLSDVASSLKALKKGQADIATSHRMLLSEFEKSHDSVADAIGRIESYLDTIPADEYTGTMTYQQFKETDEDDEDNDPQQGGDNDQPADQLKDNTGEPPETENNGGEGTTNHLTPTQSQRGSAHNSRAPSPAARNSRAGSPATGATGTQPGNSTKSANSGINSRTGASSPSLADRSTRWFSEMADKGSDFNWLRNQWVNELPKELKAAIAAGDNAWQQDVQMRQYTVRGRSGHRFSEFMHGANHASPEPTGLRPALPITPLMRQPTPKLPRDDTPILGRGSRTA</sequence>
<feature type="region of interest" description="Disordered" evidence="1">
    <location>
        <begin position="289"/>
        <end position="331"/>
    </location>
</feature>
<name>A0A164V7Q8_9AGAM</name>
<feature type="compositionally biased region" description="Polar residues" evidence="1">
    <location>
        <begin position="190"/>
        <end position="218"/>
    </location>
</feature>
<dbReference type="AlphaFoldDB" id="A0A164V7Q8"/>
<dbReference type="EMBL" id="KV419405">
    <property type="protein sequence ID" value="KZS93899.1"/>
    <property type="molecule type" value="Genomic_DNA"/>
</dbReference>
<dbReference type="Proteomes" id="UP000076722">
    <property type="component" value="Unassembled WGS sequence"/>
</dbReference>
<evidence type="ECO:0000313" key="2">
    <source>
        <dbReference type="EMBL" id="KZS93899.1"/>
    </source>
</evidence>
<gene>
    <name evidence="2" type="ORF">SISNIDRAFT_484866</name>
</gene>
<protein>
    <submittedName>
        <fullName evidence="2">Uncharacterized protein</fullName>
    </submittedName>
</protein>
<evidence type="ECO:0000313" key="3">
    <source>
        <dbReference type="Proteomes" id="UP000076722"/>
    </source>
</evidence>
<organism evidence="2 3">
    <name type="scientific">Sistotremastrum niveocremeum HHB9708</name>
    <dbReference type="NCBI Taxonomy" id="1314777"/>
    <lineage>
        <taxon>Eukaryota</taxon>
        <taxon>Fungi</taxon>
        <taxon>Dikarya</taxon>
        <taxon>Basidiomycota</taxon>
        <taxon>Agaricomycotina</taxon>
        <taxon>Agaricomycetes</taxon>
        <taxon>Sistotremastrales</taxon>
        <taxon>Sistotremastraceae</taxon>
        <taxon>Sertulicium</taxon>
        <taxon>Sertulicium niveocremeum</taxon>
    </lineage>
</organism>
<feature type="compositionally biased region" description="Polar residues" evidence="1">
    <location>
        <begin position="159"/>
        <end position="171"/>
    </location>
</feature>
<reference evidence="2 3" key="1">
    <citation type="journal article" date="2016" name="Mol. Biol. Evol.">
        <title>Comparative Genomics of Early-Diverging Mushroom-Forming Fungi Provides Insights into the Origins of Lignocellulose Decay Capabilities.</title>
        <authorList>
            <person name="Nagy L.G."/>
            <person name="Riley R."/>
            <person name="Tritt A."/>
            <person name="Adam C."/>
            <person name="Daum C."/>
            <person name="Floudas D."/>
            <person name="Sun H."/>
            <person name="Yadav J.S."/>
            <person name="Pangilinan J."/>
            <person name="Larsson K.H."/>
            <person name="Matsuura K."/>
            <person name="Barry K."/>
            <person name="Labutti K."/>
            <person name="Kuo R."/>
            <person name="Ohm R.A."/>
            <person name="Bhattacharya S.S."/>
            <person name="Shirouzu T."/>
            <person name="Yoshinaga Y."/>
            <person name="Martin F.M."/>
            <person name="Grigoriev I.V."/>
            <person name="Hibbett D.S."/>
        </authorList>
    </citation>
    <scope>NUCLEOTIDE SEQUENCE [LARGE SCALE GENOMIC DNA]</scope>
    <source>
        <strain evidence="2 3">HHB9708</strain>
    </source>
</reference>
<evidence type="ECO:0000256" key="1">
    <source>
        <dbReference type="SAM" id="MobiDB-lite"/>
    </source>
</evidence>